<accession>A0ABY5ZN62</accession>
<proteinExistence type="predicted"/>
<evidence type="ECO:0000313" key="2">
    <source>
        <dbReference type="EMBL" id="UWZ79255.1"/>
    </source>
</evidence>
<sequence length="113" mass="13540">MLRIEDKEHIRQILVSRLMPLDPEKIILFGSYAWGRPNAESDIDLYIVTKDDFMPRNWREKNEVYSRFMEVLDELQTDVPIDLIVHTRPMHEKFLELDSMFCRKVMREGVVLS</sequence>
<dbReference type="PANTHER" id="PTHR37030:SF3">
    <property type="entry name" value="POLYMERASE NUCLEOTIDYL TRANSFERASE DOMAIN-CONTAINING PROTEIN"/>
    <property type="match status" value="1"/>
</dbReference>
<dbReference type="SUPFAM" id="SSF81301">
    <property type="entry name" value="Nucleotidyltransferase"/>
    <property type="match status" value="1"/>
</dbReference>
<gene>
    <name evidence="2" type="ORF">L9S41_16470</name>
</gene>
<dbReference type="CDD" id="cd05403">
    <property type="entry name" value="NT_KNTase_like"/>
    <property type="match status" value="1"/>
</dbReference>
<evidence type="ECO:0000313" key="3">
    <source>
        <dbReference type="Proteomes" id="UP001060414"/>
    </source>
</evidence>
<dbReference type="Proteomes" id="UP001060414">
    <property type="component" value="Chromosome"/>
</dbReference>
<reference evidence="2" key="1">
    <citation type="journal article" date="2022" name="Environ. Microbiol.">
        <title>Geoalkalibacter halelectricus SAP #1 sp. nov. possessing extracellular electron transfer and mineral#reducing capabilities from a haloalkaline environment.</title>
        <authorList>
            <person name="Yadav S."/>
            <person name="Singh R."/>
            <person name="Sundharam S.S."/>
            <person name="Chaudhary S."/>
            <person name="Krishnamurthi S."/>
            <person name="Patil S.A."/>
        </authorList>
    </citation>
    <scope>NUCLEOTIDE SEQUENCE</scope>
    <source>
        <strain evidence="2">SAP-1</strain>
    </source>
</reference>
<name>A0ABY5ZN62_9BACT</name>
<dbReference type="Gene3D" id="3.30.460.10">
    <property type="entry name" value="Beta Polymerase, domain 2"/>
    <property type="match status" value="1"/>
</dbReference>
<feature type="domain" description="Polymerase beta nucleotidyltransferase" evidence="1">
    <location>
        <begin position="22"/>
        <end position="84"/>
    </location>
</feature>
<protein>
    <submittedName>
        <fullName evidence="2">Nucleotidyltransferase domain-containing protein</fullName>
    </submittedName>
</protein>
<dbReference type="InterPro" id="IPR043519">
    <property type="entry name" value="NT_sf"/>
</dbReference>
<dbReference type="InterPro" id="IPR041633">
    <property type="entry name" value="Polbeta"/>
</dbReference>
<dbReference type="PANTHER" id="PTHR37030">
    <property type="entry name" value="NUCLEOTIDYLTRANSFERASE"/>
    <property type="match status" value="1"/>
</dbReference>
<dbReference type="Pfam" id="PF18765">
    <property type="entry name" value="Polbeta"/>
    <property type="match status" value="1"/>
</dbReference>
<dbReference type="EMBL" id="CP092109">
    <property type="protein sequence ID" value="UWZ79255.1"/>
    <property type="molecule type" value="Genomic_DNA"/>
</dbReference>
<evidence type="ECO:0000259" key="1">
    <source>
        <dbReference type="Pfam" id="PF18765"/>
    </source>
</evidence>
<organism evidence="2 3">
    <name type="scientific">Geoalkalibacter halelectricus</name>
    <dbReference type="NCBI Taxonomy" id="2847045"/>
    <lineage>
        <taxon>Bacteria</taxon>
        <taxon>Pseudomonadati</taxon>
        <taxon>Thermodesulfobacteriota</taxon>
        <taxon>Desulfuromonadia</taxon>
        <taxon>Desulfuromonadales</taxon>
        <taxon>Geoalkalibacteraceae</taxon>
        <taxon>Geoalkalibacter</taxon>
    </lineage>
</organism>
<dbReference type="RefSeq" id="WP_260747611.1">
    <property type="nucleotide sequence ID" value="NZ_CP092109.1"/>
</dbReference>
<keyword evidence="3" id="KW-1185">Reference proteome</keyword>